<organism evidence="1 2">
    <name type="scientific">Mycena citricolor</name>
    <dbReference type="NCBI Taxonomy" id="2018698"/>
    <lineage>
        <taxon>Eukaryota</taxon>
        <taxon>Fungi</taxon>
        <taxon>Dikarya</taxon>
        <taxon>Basidiomycota</taxon>
        <taxon>Agaricomycotina</taxon>
        <taxon>Agaricomycetes</taxon>
        <taxon>Agaricomycetidae</taxon>
        <taxon>Agaricales</taxon>
        <taxon>Marasmiineae</taxon>
        <taxon>Mycenaceae</taxon>
        <taxon>Mycena</taxon>
    </lineage>
</organism>
<dbReference type="Gene3D" id="3.80.10.10">
    <property type="entry name" value="Ribonuclease Inhibitor"/>
    <property type="match status" value="1"/>
</dbReference>
<dbReference type="Proteomes" id="UP001295794">
    <property type="component" value="Unassembled WGS sequence"/>
</dbReference>
<sequence length="295" mass="32552">MIPVLPPEIEREVFETAAIRLPSVAPALLRVAKRVHIWIKPVLFRLLSLDRHGTYHDDKALEVLSVVRTAMQTDEGRALVCPSVRHLCLGLPTTDMSAYEAYVLVAQLPNLENLLATASFITPALLEALSQSGARLRRLAGPISRIFDPQGSTVSPLSLPCVSCLTHLDIFDSVGEFTFVQELSTLASLTHLGISGSVAPLVGEILSTCPSLHVLLIQYSSLRNPLDPIERFTDDDRVIATHFVNYWAEWKLAARTCRDVWDAAEEFITAKRVGTISSDVFIMNTISTQTLFGNF</sequence>
<dbReference type="InterPro" id="IPR032675">
    <property type="entry name" value="LRR_dom_sf"/>
</dbReference>
<dbReference type="EMBL" id="CAVNYO010000421">
    <property type="protein sequence ID" value="CAK5278057.1"/>
    <property type="molecule type" value="Genomic_DNA"/>
</dbReference>
<gene>
    <name evidence="1" type="ORF">MYCIT1_LOCUS27304</name>
</gene>
<dbReference type="AlphaFoldDB" id="A0AAD2HQ27"/>
<name>A0AAD2HQ27_9AGAR</name>
<evidence type="ECO:0000313" key="1">
    <source>
        <dbReference type="EMBL" id="CAK5278057.1"/>
    </source>
</evidence>
<dbReference type="SUPFAM" id="SSF52047">
    <property type="entry name" value="RNI-like"/>
    <property type="match status" value="1"/>
</dbReference>
<protein>
    <recommendedName>
        <fullName evidence="3">F-box domain-containing protein</fullName>
    </recommendedName>
</protein>
<keyword evidence="2" id="KW-1185">Reference proteome</keyword>
<comment type="caution">
    <text evidence="1">The sequence shown here is derived from an EMBL/GenBank/DDBJ whole genome shotgun (WGS) entry which is preliminary data.</text>
</comment>
<reference evidence="1" key="1">
    <citation type="submission" date="2023-11" db="EMBL/GenBank/DDBJ databases">
        <authorList>
            <person name="De Vega J J."/>
            <person name="De Vega J J."/>
        </authorList>
    </citation>
    <scope>NUCLEOTIDE SEQUENCE</scope>
</reference>
<evidence type="ECO:0008006" key="3">
    <source>
        <dbReference type="Google" id="ProtNLM"/>
    </source>
</evidence>
<accession>A0AAD2HQ27</accession>
<proteinExistence type="predicted"/>
<evidence type="ECO:0000313" key="2">
    <source>
        <dbReference type="Proteomes" id="UP001295794"/>
    </source>
</evidence>